<feature type="transmembrane region" description="Helical" evidence="2">
    <location>
        <begin position="355"/>
        <end position="373"/>
    </location>
</feature>
<name>A0A386WNY2_9ACTN</name>
<dbReference type="InterPro" id="IPR054309">
    <property type="entry name" value="NorB_cytochrome_c-like"/>
</dbReference>
<dbReference type="GO" id="GO:0020037">
    <property type="term" value="F:heme binding"/>
    <property type="evidence" value="ECO:0007669"/>
    <property type="project" value="InterPro"/>
</dbReference>
<feature type="domain" description="Nitric oxide reductase subunit B cytochrome c-like" evidence="3">
    <location>
        <begin position="71"/>
        <end position="233"/>
    </location>
</feature>
<feature type="compositionally biased region" description="Basic and acidic residues" evidence="1">
    <location>
        <begin position="814"/>
        <end position="825"/>
    </location>
</feature>
<feature type="region of interest" description="Disordered" evidence="1">
    <location>
        <begin position="799"/>
        <end position="825"/>
    </location>
</feature>
<evidence type="ECO:0000313" key="4">
    <source>
        <dbReference type="EMBL" id="AYF30067.1"/>
    </source>
</evidence>
<dbReference type="Pfam" id="PF00115">
    <property type="entry name" value="COX1"/>
    <property type="match status" value="1"/>
</dbReference>
<feature type="transmembrane region" description="Helical" evidence="2">
    <location>
        <begin position="745"/>
        <end position="763"/>
    </location>
</feature>
<feature type="transmembrane region" description="Helical" evidence="2">
    <location>
        <begin position="686"/>
        <end position="712"/>
    </location>
</feature>
<dbReference type="Gene3D" id="1.20.210.10">
    <property type="entry name" value="Cytochrome c oxidase-like, subunit I domain"/>
    <property type="match status" value="1"/>
</dbReference>
<dbReference type="EMBL" id="CP024087">
    <property type="protein sequence ID" value="AYF30067.1"/>
    <property type="molecule type" value="Genomic_DNA"/>
</dbReference>
<evidence type="ECO:0000259" key="3">
    <source>
        <dbReference type="Pfam" id="PF22085"/>
    </source>
</evidence>
<sequence length="825" mass="91905">MRVRSDTGRGAALVGRKAEDLSGQVRVKGFGRAELNLSRGWVQGVALVMVFGFFVMGMLALRTYTDSMPLPQRVTGPDGQVIYSGADVTAGQQTFLRRGLQQYGSVMGHGGYLGPDYTAEYLRISAEHIKDELTVAGQQEPVEAAKRMLRENRYDEASGELVFTAEQVSAFEAATRHYADFFGTDSTKYGLIPQVITDPREIHELTAFFSWTAWASAAERPGHSYSYTNNWPPERRVDNTPTADIVVWSGLSLTALLVGLGALFALYGRWSRNIGWHAAEQPSLAFRQPGEVQITKAQKVTAWFFFVVAALFLVQAMLGGAIEHYRADLSTFFGIDLAQVLPFNLARTWHVQLSLFWTAAAFLAAGIFLTPIISGREPRRQHWLAWGLLGALVIVVVGSLAGEAVSIFGVDWAKGSVFFDQQWEYLDLPRFWQALLIVGLFLWIAIVYRGIRSRLTTEHKLNMPWLFLYAGLAIPAFYAVGMLASTGSHLTVAEFWRFWVVHLWVEDFLELFTTVMVAYIFVMLGVVRRRVAIHIVFLDVILYSAGGVIGTMHHLYFSGTPVEHMALGAFFSALEVIPLTFLTVEAWTFLQLGARQQTRSSAPFPHRWAVMFLVAVGFWNFVGAGVFGFLINLPIISYYQIGTALTANHAHGAMMGVYGMLAVGLALFALRYIVPAAKWPDRLAKISFWSLNIGLAWMVFVTLLPLGILQLWHSVNDGYFEARTLNYLTEPGNALLEWMRMPGDLILIIGGVLPFLWITYLGIRHGIKATATQMPPETLYVEETAEAAHDRTGIPVRAGSAGRVAQVPRSRSRYASDRRDETDEP</sequence>
<keyword evidence="2" id="KW-0812">Transmembrane</keyword>
<dbReference type="PANTHER" id="PTHR10422">
    <property type="entry name" value="CYTOCHROME C OXIDASE SUBUNIT 1"/>
    <property type="match status" value="1"/>
</dbReference>
<dbReference type="SUPFAM" id="SSF81442">
    <property type="entry name" value="Cytochrome c oxidase subunit I-like"/>
    <property type="match status" value="1"/>
</dbReference>
<feature type="transmembrane region" description="Helical" evidence="2">
    <location>
        <begin position="610"/>
        <end position="635"/>
    </location>
</feature>
<dbReference type="Pfam" id="PF22085">
    <property type="entry name" value="NorB_cytochrome_c-like"/>
    <property type="match status" value="1"/>
</dbReference>
<dbReference type="InterPro" id="IPR036927">
    <property type="entry name" value="Cyt_c_oxase-like_su1_sf"/>
</dbReference>
<feature type="transmembrane region" description="Helical" evidence="2">
    <location>
        <begin position="534"/>
        <end position="557"/>
    </location>
</feature>
<feature type="transmembrane region" description="Helical" evidence="2">
    <location>
        <begin position="41"/>
        <end position="61"/>
    </location>
</feature>
<gene>
    <name evidence="4" type="ORF">CSH63_21950</name>
</gene>
<dbReference type="GO" id="GO:0004129">
    <property type="term" value="F:cytochrome-c oxidase activity"/>
    <property type="evidence" value="ECO:0007669"/>
    <property type="project" value="InterPro"/>
</dbReference>
<feature type="transmembrane region" description="Helical" evidence="2">
    <location>
        <begin position="655"/>
        <end position="674"/>
    </location>
</feature>
<feature type="transmembrane region" description="Helical" evidence="2">
    <location>
        <begin position="430"/>
        <end position="451"/>
    </location>
</feature>
<feature type="transmembrane region" description="Helical" evidence="2">
    <location>
        <begin position="302"/>
        <end position="322"/>
    </location>
</feature>
<dbReference type="InterPro" id="IPR000883">
    <property type="entry name" value="Cyt_C_Oxase_1"/>
</dbReference>
<evidence type="ECO:0000313" key="5">
    <source>
        <dbReference type="Proteomes" id="UP000267804"/>
    </source>
</evidence>
<dbReference type="KEGG" id="mtua:CSH63_21950"/>
<feature type="transmembrane region" description="Helical" evidence="2">
    <location>
        <begin position="245"/>
        <end position="267"/>
    </location>
</feature>
<evidence type="ECO:0000256" key="1">
    <source>
        <dbReference type="SAM" id="MobiDB-lite"/>
    </source>
</evidence>
<dbReference type="GO" id="GO:0016020">
    <property type="term" value="C:membrane"/>
    <property type="evidence" value="ECO:0007669"/>
    <property type="project" value="InterPro"/>
</dbReference>
<reference evidence="4 5" key="1">
    <citation type="submission" date="2017-10" db="EMBL/GenBank/DDBJ databases">
        <title>Integration of genomic and chemical information greatly accelerates assignment of the full stereostructure of myelolactone, a potent inhibitor of myeloma from a marine-derived Micromonospora.</title>
        <authorList>
            <person name="Kim M.C."/>
            <person name="Machado H."/>
            <person name="Jensen P.R."/>
            <person name="Fenical W."/>
        </authorList>
    </citation>
    <scope>NUCLEOTIDE SEQUENCE [LARGE SCALE GENOMIC DNA]</scope>
    <source>
        <strain evidence="4 5">CNY-010</strain>
    </source>
</reference>
<protein>
    <submittedName>
        <fullName evidence="4">Nitric-oxide reductase large subunit</fullName>
    </submittedName>
</protein>
<dbReference type="Proteomes" id="UP000267804">
    <property type="component" value="Chromosome"/>
</dbReference>
<feature type="transmembrane region" description="Helical" evidence="2">
    <location>
        <begin position="508"/>
        <end position="527"/>
    </location>
</feature>
<dbReference type="PANTHER" id="PTHR10422:SF38">
    <property type="entry name" value="CYTOCHROME B SUBUNIT OF NITRIC OXIDE REDUCTASE"/>
    <property type="match status" value="1"/>
</dbReference>
<keyword evidence="2" id="KW-0472">Membrane</keyword>
<proteinExistence type="predicted"/>
<dbReference type="GO" id="GO:0009060">
    <property type="term" value="P:aerobic respiration"/>
    <property type="evidence" value="ECO:0007669"/>
    <property type="project" value="InterPro"/>
</dbReference>
<dbReference type="AlphaFoldDB" id="A0A386WNY2"/>
<organism evidence="4 5">
    <name type="scientific">Micromonospora tulbaghiae</name>
    <dbReference type="NCBI Taxonomy" id="479978"/>
    <lineage>
        <taxon>Bacteria</taxon>
        <taxon>Bacillati</taxon>
        <taxon>Actinomycetota</taxon>
        <taxon>Actinomycetes</taxon>
        <taxon>Micromonosporales</taxon>
        <taxon>Micromonosporaceae</taxon>
        <taxon>Micromonospora</taxon>
    </lineage>
</organism>
<feature type="transmembrane region" description="Helical" evidence="2">
    <location>
        <begin position="463"/>
        <end position="488"/>
    </location>
</feature>
<keyword evidence="2" id="KW-1133">Transmembrane helix</keyword>
<feature type="transmembrane region" description="Helical" evidence="2">
    <location>
        <begin position="385"/>
        <end position="410"/>
    </location>
</feature>
<evidence type="ECO:0000256" key="2">
    <source>
        <dbReference type="SAM" id="Phobius"/>
    </source>
</evidence>
<accession>A0A386WNY2</accession>
<feature type="transmembrane region" description="Helical" evidence="2">
    <location>
        <begin position="569"/>
        <end position="590"/>
    </location>
</feature>